<dbReference type="GO" id="GO:0000976">
    <property type="term" value="F:transcription cis-regulatory region binding"/>
    <property type="evidence" value="ECO:0007669"/>
    <property type="project" value="TreeGrafter"/>
</dbReference>
<dbReference type="RefSeq" id="WP_063635176.1">
    <property type="nucleotide sequence ID" value="NZ_CP015285.1"/>
</dbReference>
<evidence type="ECO:0000256" key="4">
    <source>
        <dbReference type="ARBA" id="ARBA00023163"/>
    </source>
</evidence>
<proteinExistence type="predicted"/>
<organism evidence="7 8">
    <name type="scientific">Azospirillum humicireducens</name>
    <dbReference type="NCBI Taxonomy" id="1226968"/>
    <lineage>
        <taxon>Bacteria</taxon>
        <taxon>Pseudomonadati</taxon>
        <taxon>Pseudomonadota</taxon>
        <taxon>Alphaproteobacteria</taxon>
        <taxon>Rhodospirillales</taxon>
        <taxon>Azospirillaceae</taxon>
        <taxon>Azospirillum</taxon>
    </lineage>
</organism>
<name>A0A168Y7P6_9PROT</name>
<dbReference type="Pfam" id="PF00440">
    <property type="entry name" value="TetR_N"/>
    <property type="match status" value="1"/>
</dbReference>
<dbReference type="Pfam" id="PF13977">
    <property type="entry name" value="TetR_C_6"/>
    <property type="match status" value="1"/>
</dbReference>
<dbReference type="PANTHER" id="PTHR30055">
    <property type="entry name" value="HTH-TYPE TRANSCRIPTIONAL REGULATOR RUTR"/>
    <property type="match status" value="1"/>
</dbReference>
<reference evidence="7 8" key="1">
    <citation type="journal article" date="2013" name="Int. J. Syst. Evol. Microbiol.">
        <title>Azospirillum humicireducens sp. nov., a nitrogen-fixing bacterium isolated from a microbial fuel cell.</title>
        <authorList>
            <person name="Zhou S."/>
            <person name="Han L."/>
            <person name="Wang Y."/>
            <person name="Yang G."/>
            <person name="Zhuang L."/>
            <person name="Hu P."/>
        </authorList>
    </citation>
    <scope>NUCLEOTIDE SEQUENCE [LARGE SCALE GENOMIC DNA]</scope>
    <source>
        <strain evidence="7 8">SgZ-5</strain>
    </source>
</reference>
<dbReference type="InterPro" id="IPR009057">
    <property type="entry name" value="Homeodomain-like_sf"/>
</dbReference>
<dbReference type="PRINTS" id="PR00455">
    <property type="entry name" value="HTHTETR"/>
</dbReference>
<dbReference type="STRING" id="1226968.A6A40_09460"/>
<dbReference type="SUPFAM" id="SSF46689">
    <property type="entry name" value="Homeodomain-like"/>
    <property type="match status" value="1"/>
</dbReference>
<dbReference type="KEGG" id="ahu:A6A40_09460"/>
<sequence length="203" mass="21406">MRTVDPDRHAARRGAIMAAAARCFSEKGFHRTSTADICAAAGISSGNLFHYFPSKQAIIAAIIDREAEEVAALFAGLREMEPLDGLSRFLDLILDLAADGAYVRLALEISAESSRDPAVAVRVARGDGILQGALRDLLASAAESGAIDPTLDPAAAAAWIGVVVDGLFNRVSLDPAFRPQEQGAMIHRLVMRFLAPAAGKVAP</sequence>
<dbReference type="GO" id="GO:0003700">
    <property type="term" value="F:DNA-binding transcription factor activity"/>
    <property type="evidence" value="ECO:0007669"/>
    <property type="project" value="TreeGrafter"/>
</dbReference>
<dbReference type="PANTHER" id="PTHR30055:SF226">
    <property type="entry name" value="HTH-TYPE TRANSCRIPTIONAL REGULATOR PKSA"/>
    <property type="match status" value="1"/>
</dbReference>
<evidence type="ECO:0000313" key="7">
    <source>
        <dbReference type="EMBL" id="ANC92111.1"/>
    </source>
</evidence>
<dbReference type="AlphaFoldDB" id="A0A168Y7P6"/>
<accession>A0A168Y7P6</accession>
<evidence type="ECO:0000259" key="6">
    <source>
        <dbReference type="PROSITE" id="PS50977"/>
    </source>
</evidence>
<evidence type="ECO:0000313" key="8">
    <source>
        <dbReference type="Proteomes" id="UP000077405"/>
    </source>
</evidence>
<dbReference type="InterPro" id="IPR023772">
    <property type="entry name" value="DNA-bd_HTH_TetR-type_CS"/>
</dbReference>
<evidence type="ECO:0000256" key="2">
    <source>
        <dbReference type="ARBA" id="ARBA00023015"/>
    </source>
</evidence>
<feature type="domain" description="HTH tetR-type" evidence="6">
    <location>
        <begin position="10"/>
        <end position="70"/>
    </location>
</feature>
<keyword evidence="8" id="KW-1185">Reference proteome</keyword>
<dbReference type="Gene3D" id="1.10.357.10">
    <property type="entry name" value="Tetracycline Repressor, domain 2"/>
    <property type="match status" value="1"/>
</dbReference>
<keyword evidence="1" id="KW-0678">Repressor</keyword>
<dbReference type="SUPFAM" id="SSF48498">
    <property type="entry name" value="Tetracyclin repressor-like, C-terminal domain"/>
    <property type="match status" value="1"/>
</dbReference>
<gene>
    <name evidence="7" type="ORF">A6A40_09460</name>
</gene>
<evidence type="ECO:0000256" key="1">
    <source>
        <dbReference type="ARBA" id="ARBA00022491"/>
    </source>
</evidence>
<evidence type="ECO:0000256" key="5">
    <source>
        <dbReference type="PROSITE-ProRule" id="PRU00335"/>
    </source>
</evidence>
<dbReference type="InterPro" id="IPR036271">
    <property type="entry name" value="Tet_transcr_reg_TetR-rel_C_sf"/>
</dbReference>
<dbReference type="EMBL" id="CP015285">
    <property type="protein sequence ID" value="ANC92111.1"/>
    <property type="molecule type" value="Genomic_DNA"/>
</dbReference>
<protein>
    <submittedName>
        <fullName evidence="7">TetR/AcrR family transcriptional regulator</fullName>
    </submittedName>
</protein>
<feature type="DNA-binding region" description="H-T-H motif" evidence="5">
    <location>
        <begin position="33"/>
        <end position="52"/>
    </location>
</feature>
<keyword evidence="2" id="KW-0805">Transcription regulation</keyword>
<keyword evidence="3 5" id="KW-0238">DNA-binding</keyword>
<dbReference type="PROSITE" id="PS01081">
    <property type="entry name" value="HTH_TETR_1"/>
    <property type="match status" value="1"/>
</dbReference>
<evidence type="ECO:0000256" key="3">
    <source>
        <dbReference type="ARBA" id="ARBA00023125"/>
    </source>
</evidence>
<dbReference type="InterPro" id="IPR050109">
    <property type="entry name" value="HTH-type_TetR-like_transc_reg"/>
</dbReference>
<dbReference type="OrthoDB" id="9808189at2"/>
<dbReference type="InterPro" id="IPR001647">
    <property type="entry name" value="HTH_TetR"/>
</dbReference>
<dbReference type="Proteomes" id="UP000077405">
    <property type="component" value="Chromosome"/>
</dbReference>
<keyword evidence="4" id="KW-0804">Transcription</keyword>
<dbReference type="PROSITE" id="PS50977">
    <property type="entry name" value="HTH_TETR_2"/>
    <property type="match status" value="1"/>
</dbReference>
<dbReference type="InterPro" id="IPR039538">
    <property type="entry name" value="BetI_C"/>
</dbReference>